<keyword evidence="3" id="KW-0472">Membrane</keyword>
<dbReference type="SUPFAM" id="SSF46565">
    <property type="entry name" value="Chaperone J-domain"/>
    <property type="match status" value="1"/>
</dbReference>
<keyword evidence="2" id="KW-0346">Stress response</keyword>
<evidence type="ECO:0000256" key="1">
    <source>
        <dbReference type="ARBA" id="ARBA00022705"/>
    </source>
</evidence>
<name>A0A419SKT1_9BACL</name>
<dbReference type="EMBL" id="MCHY01000008">
    <property type="protein sequence ID" value="RKD24536.1"/>
    <property type="molecule type" value="Genomic_DNA"/>
</dbReference>
<evidence type="ECO:0000256" key="2">
    <source>
        <dbReference type="ARBA" id="ARBA00023016"/>
    </source>
</evidence>
<evidence type="ECO:0000313" key="6">
    <source>
        <dbReference type="Proteomes" id="UP000284219"/>
    </source>
</evidence>
<evidence type="ECO:0000256" key="3">
    <source>
        <dbReference type="SAM" id="Phobius"/>
    </source>
</evidence>
<organism evidence="5 6">
    <name type="scientific">Ammoniphilus oxalaticus</name>
    <dbReference type="NCBI Taxonomy" id="66863"/>
    <lineage>
        <taxon>Bacteria</taxon>
        <taxon>Bacillati</taxon>
        <taxon>Bacillota</taxon>
        <taxon>Bacilli</taxon>
        <taxon>Bacillales</taxon>
        <taxon>Paenibacillaceae</taxon>
        <taxon>Aneurinibacillus group</taxon>
        <taxon>Ammoniphilus</taxon>
    </lineage>
</organism>
<dbReference type="OrthoDB" id="9793277at2"/>
<dbReference type="Gene3D" id="2.30.30.380">
    <property type="entry name" value="Zn-finger domain of Sec23/24"/>
    <property type="match status" value="1"/>
</dbReference>
<keyword evidence="6" id="KW-1185">Reference proteome</keyword>
<evidence type="ECO:0000313" key="5">
    <source>
        <dbReference type="EMBL" id="RKD24536.1"/>
    </source>
</evidence>
<keyword evidence="1" id="KW-0235">DNA replication</keyword>
<proteinExistence type="predicted"/>
<comment type="caution">
    <text evidence="5">The sequence shown here is derived from an EMBL/GenBank/DDBJ whole genome shotgun (WGS) entry which is preliminary data.</text>
</comment>
<feature type="domain" description="J" evidence="4">
    <location>
        <begin position="39"/>
        <end position="99"/>
    </location>
</feature>
<reference evidence="5 6" key="1">
    <citation type="submission" date="2016-08" db="EMBL/GenBank/DDBJ databases">
        <title>Novel Firmicute Genomes.</title>
        <authorList>
            <person name="Poppleton D.I."/>
            <person name="Gribaldo S."/>
        </authorList>
    </citation>
    <scope>NUCLEOTIDE SEQUENCE [LARGE SCALE GENOMIC DNA]</scope>
    <source>
        <strain evidence="5 6">RAOx-1</strain>
    </source>
</reference>
<accession>A0A419SKT1</accession>
<keyword evidence="3" id="KW-1133">Transmembrane helix</keyword>
<sequence>MNELMEERRCPSCQTTNRVKVDQVMDAVCASCGQKLIRHHYDLLQVPTNADPHEMKQAYRKQAMKWHPDKHSDPVQFSAANAYFRAINEAYAVLSKEARRNESASEVKEGRTDSASMDLSQQAARRQFMDEMYTLALELALDSLNTKQIALRLKEQGCDPKVADIVAQASVSYRKRQARKKARKPLALAVFWFLFGSFILYKVGPPFHVVAWLLFMYASYHGLRAMFMIIAGRESVRLK</sequence>
<gene>
    <name evidence="5" type="ORF">BEP19_09135</name>
</gene>
<keyword evidence="3" id="KW-0812">Transmembrane</keyword>
<feature type="transmembrane region" description="Helical" evidence="3">
    <location>
        <begin position="209"/>
        <end position="231"/>
    </location>
</feature>
<feature type="transmembrane region" description="Helical" evidence="3">
    <location>
        <begin position="185"/>
        <end position="203"/>
    </location>
</feature>
<dbReference type="InterPro" id="IPR001623">
    <property type="entry name" value="DnaJ_domain"/>
</dbReference>
<dbReference type="InterPro" id="IPR036869">
    <property type="entry name" value="J_dom_sf"/>
</dbReference>
<dbReference type="PANTHER" id="PTHR43948">
    <property type="entry name" value="DNAJ HOMOLOG SUBFAMILY B"/>
    <property type="match status" value="1"/>
</dbReference>
<dbReference type="Pfam" id="PF00226">
    <property type="entry name" value="DnaJ"/>
    <property type="match status" value="1"/>
</dbReference>
<dbReference type="RefSeq" id="WP_120189831.1">
    <property type="nucleotide sequence ID" value="NZ_MCHY01000008.1"/>
</dbReference>
<protein>
    <recommendedName>
        <fullName evidence="4">J domain-containing protein</fullName>
    </recommendedName>
</protein>
<dbReference type="PANTHER" id="PTHR43948:SF10">
    <property type="entry name" value="MRJ, ISOFORM E"/>
    <property type="match status" value="1"/>
</dbReference>
<evidence type="ECO:0000259" key="4">
    <source>
        <dbReference type="PROSITE" id="PS50076"/>
    </source>
</evidence>
<dbReference type="Gene3D" id="1.10.287.110">
    <property type="entry name" value="DnaJ domain"/>
    <property type="match status" value="1"/>
</dbReference>
<dbReference type="PROSITE" id="PS50076">
    <property type="entry name" value="DNAJ_2"/>
    <property type="match status" value="1"/>
</dbReference>
<dbReference type="PRINTS" id="PR00625">
    <property type="entry name" value="JDOMAIN"/>
</dbReference>
<dbReference type="GO" id="GO:0006260">
    <property type="term" value="P:DNA replication"/>
    <property type="evidence" value="ECO:0007669"/>
    <property type="project" value="UniProtKB-KW"/>
</dbReference>
<dbReference type="SMART" id="SM00271">
    <property type="entry name" value="DnaJ"/>
    <property type="match status" value="1"/>
</dbReference>
<dbReference type="AlphaFoldDB" id="A0A419SKT1"/>
<dbReference type="CDD" id="cd06257">
    <property type="entry name" value="DnaJ"/>
    <property type="match status" value="1"/>
</dbReference>
<dbReference type="Proteomes" id="UP000284219">
    <property type="component" value="Unassembled WGS sequence"/>
</dbReference>